<evidence type="ECO:0000313" key="2">
    <source>
        <dbReference type="Proteomes" id="UP001295444"/>
    </source>
</evidence>
<protein>
    <submittedName>
        <fullName evidence="1">Uncharacterized protein</fullName>
    </submittedName>
</protein>
<dbReference type="AlphaFoldDB" id="A0AAD1TL37"/>
<reference evidence="1" key="1">
    <citation type="submission" date="2022-03" db="EMBL/GenBank/DDBJ databases">
        <authorList>
            <person name="Alioto T."/>
            <person name="Alioto T."/>
            <person name="Gomez Garrido J."/>
        </authorList>
    </citation>
    <scope>NUCLEOTIDE SEQUENCE</scope>
</reference>
<keyword evidence="2" id="KW-1185">Reference proteome</keyword>
<proteinExistence type="predicted"/>
<evidence type="ECO:0000313" key="1">
    <source>
        <dbReference type="EMBL" id="CAH2328638.1"/>
    </source>
</evidence>
<accession>A0AAD1TL37</accession>
<dbReference type="Proteomes" id="UP001295444">
    <property type="component" value="Chromosome 13"/>
</dbReference>
<gene>
    <name evidence="1" type="ORF">PECUL_23A031125</name>
</gene>
<organism evidence="1 2">
    <name type="scientific">Pelobates cultripes</name>
    <name type="common">Western spadefoot toad</name>
    <dbReference type="NCBI Taxonomy" id="61616"/>
    <lineage>
        <taxon>Eukaryota</taxon>
        <taxon>Metazoa</taxon>
        <taxon>Chordata</taxon>
        <taxon>Craniata</taxon>
        <taxon>Vertebrata</taxon>
        <taxon>Euteleostomi</taxon>
        <taxon>Amphibia</taxon>
        <taxon>Batrachia</taxon>
        <taxon>Anura</taxon>
        <taxon>Pelobatoidea</taxon>
        <taxon>Pelobatidae</taxon>
        <taxon>Pelobates</taxon>
    </lineage>
</organism>
<name>A0AAD1TL37_PELCU</name>
<sequence length="56" mass="6685">MDLLLNQNKMPTSILRKRSPDSNYASETQKSQRRVHFTEPEAIIIPGFIWNLWRKQ</sequence>
<dbReference type="EMBL" id="OW240924">
    <property type="protein sequence ID" value="CAH2328638.1"/>
    <property type="molecule type" value="Genomic_DNA"/>
</dbReference>